<name>A0A4U8SXZ2_9HELI</name>
<evidence type="ECO:0000313" key="3">
    <source>
        <dbReference type="EMBL" id="TLD91087.1"/>
    </source>
</evidence>
<evidence type="ECO:0000256" key="1">
    <source>
        <dbReference type="SAM" id="Coils"/>
    </source>
</evidence>
<comment type="caution">
    <text evidence="3">The sequence shown here is derived from an EMBL/GenBank/DDBJ whole genome shotgun (WGS) entry which is preliminary data.</text>
</comment>
<sequence length="274" mass="32108">MTMYSANIGNYIDDDLGMKGDRFFLNNINKNEFYIPPTKSLQDFKEQSLNQIEFLKKAIKTEIDNVRDEKELHKNIREIKFKARENAERRLFDDAIYKEHTQAREFYTTQYDEAMQEMQNYYDKKFTNTLNEIDFNAPTKQVKTQMLEALKPIFNQTMTSSDGVQAYMSLKSLSKMTSDKAIQKSIDNGFSREEHLKAVLDIQRLFENAKLAQTHGDNKNLSENVLIHRLNSELENGNALITTKESLDINKNRVYSLELTPRFNDEMRPTDIKI</sequence>
<dbReference type="RefSeq" id="WP_052086457.1">
    <property type="nucleotide sequence ID" value="NZ_JRPE02000026.1"/>
</dbReference>
<dbReference type="EMBL" id="JRPE02000026">
    <property type="protein sequence ID" value="TLD91087.1"/>
    <property type="molecule type" value="Genomic_DNA"/>
</dbReference>
<accession>A0A4U8SXZ2</accession>
<dbReference type="InterPro" id="IPR040824">
    <property type="entry name" value="LPD3"/>
</dbReference>
<reference evidence="3 4" key="1">
    <citation type="journal article" date="2014" name="Genome Announc.">
        <title>Draft genome sequences of eight enterohepatic helicobacter species isolated from both laboratory and wild rodents.</title>
        <authorList>
            <person name="Sheh A."/>
            <person name="Shen Z."/>
            <person name="Fox J.G."/>
        </authorList>
    </citation>
    <scope>NUCLEOTIDE SEQUENCE [LARGE SCALE GENOMIC DNA]</scope>
    <source>
        <strain evidence="3 4">MIT 96-1001</strain>
    </source>
</reference>
<evidence type="ECO:0000313" key="4">
    <source>
        <dbReference type="Proteomes" id="UP000029921"/>
    </source>
</evidence>
<keyword evidence="1" id="KW-0175">Coiled coil</keyword>
<dbReference type="Proteomes" id="UP000029921">
    <property type="component" value="Unassembled WGS sequence"/>
</dbReference>
<dbReference type="AlphaFoldDB" id="A0A4U8SXZ2"/>
<feature type="domain" description="Large polyvalent protein-associated" evidence="2">
    <location>
        <begin position="140"/>
        <end position="246"/>
    </location>
</feature>
<keyword evidence="4" id="KW-1185">Reference proteome</keyword>
<proteinExistence type="predicted"/>
<protein>
    <recommendedName>
        <fullName evidence="2">Large polyvalent protein-associated domain-containing protein</fullName>
    </recommendedName>
</protein>
<gene>
    <name evidence="3" type="ORF">LS74_010365</name>
</gene>
<feature type="coiled-coil region" evidence="1">
    <location>
        <begin position="97"/>
        <end position="124"/>
    </location>
</feature>
<organism evidence="3 4">
    <name type="scientific">Helicobacter magdeburgensis</name>
    <dbReference type="NCBI Taxonomy" id="471858"/>
    <lineage>
        <taxon>Bacteria</taxon>
        <taxon>Pseudomonadati</taxon>
        <taxon>Campylobacterota</taxon>
        <taxon>Epsilonproteobacteria</taxon>
        <taxon>Campylobacterales</taxon>
        <taxon>Helicobacteraceae</taxon>
        <taxon>Helicobacter</taxon>
    </lineage>
</organism>
<dbReference type="Pfam" id="PF18798">
    <property type="entry name" value="LPD3"/>
    <property type="match status" value="1"/>
</dbReference>
<evidence type="ECO:0000259" key="2">
    <source>
        <dbReference type="Pfam" id="PF18798"/>
    </source>
</evidence>